<protein>
    <recommendedName>
        <fullName evidence="4">DUF2938 domain-containing protein</fullName>
    </recommendedName>
</protein>
<evidence type="ECO:0000313" key="2">
    <source>
        <dbReference type="EMBL" id="OVZ88389.1"/>
    </source>
</evidence>
<comment type="caution">
    <text evidence="2">The sequence shown here is derived from an EMBL/GenBank/DDBJ whole genome shotgun (WGS) entry which is preliminary data.</text>
</comment>
<organism evidence="2 3">
    <name type="scientific">Yersinia intermedia</name>
    <dbReference type="NCBI Taxonomy" id="631"/>
    <lineage>
        <taxon>Bacteria</taxon>
        <taxon>Pseudomonadati</taxon>
        <taxon>Pseudomonadota</taxon>
        <taxon>Gammaproteobacteria</taxon>
        <taxon>Enterobacterales</taxon>
        <taxon>Yersiniaceae</taxon>
        <taxon>Yersinia</taxon>
    </lineage>
</organism>
<keyword evidence="1" id="KW-0472">Membrane</keyword>
<proteinExistence type="predicted"/>
<feature type="transmembrane region" description="Helical" evidence="1">
    <location>
        <begin position="69"/>
        <end position="89"/>
    </location>
</feature>
<feature type="transmembrane region" description="Helical" evidence="1">
    <location>
        <begin position="139"/>
        <end position="162"/>
    </location>
</feature>
<dbReference type="EMBL" id="NHOI01000007">
    <property type="protein sequence ID" value="OVZ88389.1"/>
    <property type="molecule type" value="Genomic_DNA"/>
</dbReference>
<keyword evidence="1" id="KW-1133">Transmembrane helix</keyword>
<dbReference type="RefSeq" id="WP_050084523.1">
    <property type="nucleotide sequence ID" value="NZ_CBCPKE010000009.1"/>
</dbReference>
<sequence length="164" mass="17931">METELISRIFITGIGATLCMDIWTLFQRYVLGIPALNYGLVGRWVLGFARGKFRHSTIATTPAICGEGVIGWAMHYLTGILFAFIPLGLSGANWFWQPTVVVGLLTGLLSLLVPFLIMQPAFGFGIAAAKTPYPERARLLSTLTHLAYGYGLYIAARTIVIFSS</sequence>
<feature type="transmembrane region" description="Helical" evidence="1">
    <location>
        <begin position="5"/>
        <end position="23"/>
    </location>
</feature>
<reference evidence="2 3" key="1">
    <citation type="submission" date="2017-05" db="EMBL/GenBank/DDBJ databases">
        <title>Whole genome sequencing of Yersinia kristensenii.</title>
        <authorList>
            <person name="Campioni F."/>
        </authorList>
    </citation>
    <scope>NUCLEOTIDE SEQUENCE [LARGE SCALE GENOMIC DNA]</scope>
    <source>
        <strain evidence="2 3">CFSAN060536</strain>
    </source>
</reference>
<dbReference type="InterPro" id="IPR021329">
    <property type="entry name" value="DUF2938"/>
</dbReference>
<dbReference type="Proteomes" id="UP000196440">
    <property type="component" value="Unassembled WGS sequence"/>
</dbReference>
<evidence type="ECO:0000256" key="1">
    <source>
        <dbReference type="SAM" id="Phobius"/>
    </source>
</evidence>
<accession>A0A209A6I5</accession>
<feature type="transmembrane region" description="Helical" evidence="1">
    <location>
        <begin position="95"/>
        <end position="118"/>
    </location>
</feature>
<feature type="transmembrane region" description="Helical" evidence="1">
    <location>
        <begin position="29"/>
        <end position="49"/>
    </location>
</feature>
<dbReference type="Pfam" id="PF11158">
    <property type="entry name" value="DUF2938"/>
    <property type="match status" value="1"/>
</dbReference>
<evidence type="ECO:0000313" key="3">
    <source>
        <dbReference type="Proteomes" id="UP000196440"/>
    </source>
</evidence>
<keyword evidence="1" id="KW-0812">Transmembrane</keyword>
<gene>
    <name evidence="2" type="ORF">CBW57_05900</name>
</gene>
<dbReference type="AlphaFoldDB" id="A0A209A6I5"/>
<evidence type="ECO:0008006" key="4">
    <source>
        <dbReference type="Google" id="ProtNLM"/>
    </source>
</evidence>
<name>A0A209A6I5_YERIN</name>